<dbReference type="Pfam" id="PF01063">
    <property type="entry name" value="Aminotran_4"/>
    <property type="match status" value="1"/>
</dbReference>
<dbReference type="InterPro" id="IPR005801">
    <property type="entry name" value="ADC_synthase"/>
</dbReference>
<accession>A0A7G7MDI1</accession>
<dbReference type="InterPro" id="IPR001544">
    <property type="entry name" value="Aminotrans_IV"/>
</dbReference>
<evidence type="ECO:0000259" key="2">
    <source>
        <dbReference type="Pfam" id="PF00425"/>
    </source>
</evidence>
<dbReference type="PANTHER" id="PTHR11236">
    <property type="entry name" value="AMINOBENZOATE/ANTHRANILATE SYNTHASE"/>
    <property type="match status" value="1"/>
</dbReference>
<dbReference type="RefSeq" id="WP_185717603.1">
    <property type="nucleotide sequence ID" value="NZ_BAAAWI010000001.1"/>
</dbReference>
<proteinExistence type="predicted"/>
<sequence>MILHVVPLDLPGLGVGEAARRLAHRERVTAWAGDWSTGGLVTCDPVPGGRFPELPAVAPDPAHPDAVGGGWFGHRGFDGTDSWASYRDVLRFDGTAWFHEALLDGAFDAAAARRRAAELTADLRRPARTVPARLEVTAFPDRTAHVVAVERCVQAIRRGEIYQANIACHVHGRLHGSPHDAWARLVEAHAPARAALVADPGRTAVGASPELFLRRRGRTVETSPIKGTRPRTGGPDDAAERDRLAASAKDAAENVMIVDLMRNDLARVCSGVTVPRLLEIEPHPGVWHLVSTVRGTLDTDDAGLLAATFPPGSVTGTPKIRAVELIGELEAGPRGLFTGMLGYLSPLAGVELAVAIRTLEVAADGTARLGVGGGVTVDSTPVQEWAECRTKAAPLLAALGAAPWPPDPGPSRLADPAAGLFETLLAVDGRPRRVAEHVRRLQASFTECHGRPLDADVAAAMTTGPPGPARVRVDASPDGRLTVTAAPFVPVPLAAQPGLDLVVHRLGPGGAPRHKCADRDWVAKVEAPLGPDQAALLVDDRDVVLESTRSGVAVVLGGRVTVPPLDGRILPGTARRALLDVLDTAAVPYDLRAPALGELVDADGVFLLNALRGVQWVRSVPGRTWAAPDPVTVRAAQLLGADRG</sequence>
<dbReference type="EMBL" id="CP060131">
    <property type="protein sequence ID" value="QNG50842.1"/>
    <property type="molecule type" value="Genomic_DNA"/>
</dbReference>
<dbReference type="KEGG" id="ppel:H6H00_21935"/>
<dbReference type="InterPro" id="IPR015890">
    <property type="entry name" value="Chorismate_C"/>
</dbReference>
<dbReference type="InterPro" id="IPR043131">
    <property type="entry name" value="BCAT-like_N"/>
</dbReference>
<feature type="domain" description="Chorismate-utilising enzyme C-terminal" evidence="2">
    <location>
        <begin position="144"/>
        <end position="391"/>
    </location>
</feature>
<dbReference type="GO" id="GO:0000162">
    <property type="term" value="P:L-tryptophan biosynthetic process"/>
    <property type="evidence" value="ECO:0007669"/>
    <property type="project" value="TreeGrafter"/>
</dbReference>
<evidence type="ECO:0000256" key="1">
    <source>
        <dbReference type="SAM" id="MobiDB-lite"/>
    </source>
</evidence>
<keyword evidence="4" id="KW-1185">Reference proteome</keyword>
<gene>
    <name evidence="3" type="ORF">H6H00_21935</name>
</gene>
<dbReference type="Proteomes" id="UP000515728">
    <property type="component" value="Chromosome"/>
</dbReference>
<dbReference type="Gene3D" id="3.60.120.10">
    <property type="entry name" value="Anthranilate synthase"/>
    <property type="match status" value="1"/>
</dbReference>
<dbReference type="PANTHER" id="PTHR11236:SF50">
    <property type="entry name" value="AMINODEOXYCHORISMATE SYNTHASE COMPONENT 1"/>
    <property type="match status" value="1"/>
</dbReference>
<protein>
    <submittedName>
        <fullName evidence="3">Chorismate-binding protein</fullName>
    </submittedName>
</protein>
<dbReference type="Pfam" id="PF00425">
    <property type="entry name" value="Chorismate_bind"/>
    <property type="match status" value="1"/>
</dbReference>
<name>A0A7G7MDI1_9PSEU</name>
<dbReference type="Gene3D" id="3.20.10.10">
    <property type="entry name" value="D-amino Acid Aminotransferase, subunit A, domain 2"/>
    <property type="match status" value="1"/>
</dbReference>
<dbReference type="InterPro" id="IPR043132">
    <property type="entry name" value="BCAT-like_C"/>
</dbReference>
<dbReference type="AlphaFoldDB" id="A0A7G7MDI1"/>
<dbReference type="PRINTS" id="PR00095">
    <property type="entry name" value="ANTSNTHASEI"/>
</dbReference>
<organism evidence="3 4">
    <name type="scientific">Pseudonocardia petroleophila</name>
    <dbReference type="NCBI Taxonomy" id="37331"/>
    <lineage>
        <taxon>Bacteria</taxon>
        <taxon>Bacillati</taxon>
        <taxon>Actinomycetota</taxon>
        <taxon>Actinomycetes</taxon>
        <taxon>Pseudonocardiales</taxon>
        <taxon>Pseudonocardiaceae</taxon>
        <taxon>Pseudonocardia</taxon>
    </lineage>
</organism>
<dbReference type="InterPro" id="IPR036038">
    <property type="entry name" value="Aminotransferase-like"/>
</dbReference>
<evidence type="ECO:0000313" key="4">
    <source>
        <dbReference type="Proteomes" id="UP000515728"/>
    </source>
</evidence>
<evidence type="ECO:0000313" key="3">
    <source>
        <dbReference type="EMBL" id="QNG50842.1"/>
    </source>
</evidence>
<dbReference type="SUPFAM" id="SSF56322">
    <property type="entry name" value="ADC synthase"/>
    <property type="match status" value="1"/>
</dbReference>
<dbReference type="InterPro" id="IPR019999">
    <property type="entry name" value="Anth_synth_I-like"/>
</dbReference>
<dbReference type="SUPFAM" id="SSF56752">
    <property type="entry name" value="D-aminoacid aminotransferase-like PLP-dependent enzymes"/>
    <property type="match status" value="1"/>
</dbReference>
<reference evidence="3 4" key="1">
    <citation type="submission" date="2020-08" db="EMBL/GenBank/DDBJ databases">
        <authorList>
            <person name="Mo P."/>
        </authorList>
    </citation>
    <scope>NUCLEOTIDE SEQUENCE [LARGE SCALE GENOMIC DNA]</scope>
    <source>
        <strain evidence="3 4">CGMCC 4.1532</strain>
    </source>
</reference>
<dbReference type="Gene3D" id="3.30.470.10">
    <property type="match status" value="1"/>
</dbReference>
<dbReference type="GO" id="GO:0046820">
    <property type="term" value="F:4-amino-4-deoxychorismate synthase activity"/>
    <property type="evidence" value="ECO:0007669"/>
    <property type="project" value="TreeGrafter"/>
</dbReference>
<feature type="region of interest" description="Disordered" evidence="1">
    <location>
        <begin position="216"/>
        <end position="239"/>
    </location>
</feature>